<dbReference type="HAMAP" id="MF_01963">
    <property type="entry name" value="MTAP"/>
    <property type="match status" value="1"/>
</dbReference>
<comment type="function">
    <text evidence="3">Purine nucleoside phosphorylase involved in purine salvage.</text>
</comment>
<feature type="site" description="Important for substrate specificity" evidence="3">
    <location>
        <position position="222"/>
    </location>
</feature>
<dbReference type="InterPro" id="IPR035994">
    <property type="entry name" value="Nucleoside_phosphorylase_sf"/>
</dbReference>
<dbReference type="Proteomes" id="UP000494245">
    <property type="component" value="Unassembled WGS sequence"/>
</dbReference>
<comment type="catalytic activity">
    <reaction evidence="3">
        <text>a purine D-ribonucleoside + phosphate = a purine nucleobase + alpha-D-ribose 1-phosphate</text>
        <dbReference type="Rhea" id="RHEA:19805"/>
        <dbReference type="ChEBI" id="CHEBI:26386"/>
        <dbReference type="ChEBI" id="CHEBI:43474"/>
        <dbReference type="ChEBI" id="CHEBI:57720"/>
        <dbReference type="ChEBI" id="CHEBI:142355"/>
        <dbReference type="EC" id="2.4.2.1"/>
    </reaction>
</comment>
<keyword evidence="2 3" id="KW-0808">Transferase</keyword>
<comment type="subunit">
    <text evidence="3">Homohexamer. Dimer of a homotrimer.</text>
</comment>
<dbReference type="Pfam" id="PF01048">
    <property type="entry name" value="PNP_UDP_1"/>
    <property type="match status" value="1"/>
</dbReference>
<comment type="miscellaneous">
    <text evidence="3">Although this enzyme belongs to the family of MTA phosphorylases based on sequence homology, it lacks several conserved amino acids in the substrate binding pocket that confer specificity towards MTA.</text>
</comment>
<dbReference type="PANTHER" id="PTHR42679:SF2">
    <property type="entry name" value="S-METHYL-5'-THIOADENOSINE PHOSPHORYLASE"/>
    <property type="match status" value="1"/>
</dbReference>
<dbReference type="GO" id="GO:0006166">
    <property type="term" value="P:purine ribonucleoside salvage"/>
    <property type="evidence" value="ECO:0007669"/>
    <property type="project" value="UniProtKB-UniRule"/>
</dbReference>
<sequence>MKIGIIGGSGLDNPDILENPRDFEADTPYGKPNSTLRQGTIKGRDVVLLARHGRGHTCPPTFVNYRGNILALKAAGCTHILATTAVGSLKAEIKRGDLVVLDQFIDFTRLRPLTFHERFEPHCPVHTPMADPFDQGLRERLIAACAKFGYSHHPTGTVVTIEGPRFSTRAESNMFRQWGADVINMSIATEAILAAEAGIPYAAVAMSTDYDCWKTDEPPVTWEDILHIFKQNAEKVTGVLIEVIAGMEASKA</sequence>
<evidence type="ECO:0000313" key="6">
    <source>
        <dbReference type="Proteomes" id="UP000494245"/>
    </source>
</evidence>
<feature type="binding site" evidence="3">
    <location>
        <begin position="51"/>
        <end position="52"/>
    </location>
    <ligand>
        <name>phosphate</name>
        <dbReference type="ChEBI" id="CHEBI:43474"/>
    </ligand>
</feature>
<dbReference type="NCBIfam" id="TIGR01694">
    <property type="entry name" value="MTAP"/>
    <property type="match status" value="1"/>
</dbReference>
<feature type="binding site" evidence="3">
    <location>
        <position position="185"/>
    </location>
    <ligand>
        <name>substrate</name>
    </ligand>
</feature>
<reference evidence="5 6" key="2">
    <citation type="submission" date="2020-05" db="EMBL/GenBank/DDBJ databases">
        <title>Draft genome sequence of Desulfovibrio sp. strainFSS-1.</title>
        <authorList>
            <person name="Shimoshige H."/>
            <person name="Kobayashi H."/>
            <person name="Maekawa T."/>
        </authorList>
    </citation>
    <scope>NUCLEOTIDE SEQUENCE [LARGE SCALE GENOMIC DNA]</scope>
    <source>
        <strain evidence="5 6">SIID29052-01</strain>
    </source>
</reference>
<dbReference type="AlphaFoldDB" id="A0A6V8M436"/>
<comment type="similarity">
    <text evidence="3">Belongs to the PNP/MTAP phosphorylase family. MTAP subfamily.</text>
</comment>
<keyword evidence="6" id="KW-1185">Reference proteome</keyword>
<reference evidence="5 6" key="1">
    <citation type="submission" date="2020-04" db="EMBL/GenBank/DDBJ databases">
        <authorList>
            <consortium name="Desulfovibrio sp. FSS-1 genome sequencing consortium"/>
            <person name="Shimoshige H."/>
            <person name="Kobayashi H."/>
            <person name="Maekawa T."/>
        </authorList>
    </citation>
    <scope>NUCLEOTIDE SEQUENCE [LARGE SCALE GENOMIC DNA]</scope>
    <source>
        <strain evidence="5 6">SIID29052-01</strain>
    </source>
</reference>
<evidence type="ECO:0000256" key="2">
    <source>
        <dbReference type="ARBA" id="ARBA00022679"/>
    </source>
</evidence>
<dbReference type="InterPro" id="IPR000845">
    <property type="entry name" value="Nucleoside_phosphorylase_d"/>
</dbReference>
<keyword evidence="1 3" id="KW-0328">Glycosyltransferase</keyword>
<dbReference type="RefSeq" id="WP_173085923.1">
    <property type="nucleotide sequence ID" value="NZ_BLTE01000014.1"/>
</dbReference>
<dbReference type="CDD" id="cd09010">
    <property type="entry name" value="MTAP_SsMTAPII_like_MTIP"/>
    <property type="match status" value="1"/>
</dbReference>
<comment type="caution">
    <text evidence="5">The sequence shown here is derived from an EMBL/GenBank/DDBJ whole genome shotgun (WGS) entry which is preliminary data.</text>
</comment>
<accession>A0A6V8M436</accession>
<dbReference type="GO" id="GO:0019509">
    <property type="term" value="P:L-methionine salvage from methylthioadenosine"/>
    <property type="evidence" value="ECO:0007669"/>
    <property type="project" value="TreeGrafter"/>
</dbReference>
<evidence type="ECO:0000313" key="5">
    <source>
        <dbReference type="EMBL" id="GFK95165.1"/>
    </source>
</evidence>
<gene>
    <name evidence="5" type="ORF">NNJEOMEG_03023</name>
</gene>
<protein>
    <recommendedName>
        <fullName evidence="3">Purine nucleoside phosphorylase</fullName>
        <shortName evidence="3">PNP</shortName>
        <ecNumber evidence="3">2.4.2.1</ecNumber>
    </recommendedName>
</protein>
<keyword evidence="3" id="KW-0660">Purine salvage</keyword>
<feature type="site" description="Important for substrate specificity" evidence="3">
    <location>
        <position position="167"/>
    </location>
</feature>
<dbReference type="SUPFAM" id="SSF53167">
    <property type="entry name" value="Purine and uridine phosphorylases"/>
    <property type="match status" value="1"/>
</dbReference>
<name>A0A6V8M436_9BACT</name>
<comment type="pathway">
    <text evidence="3">Purine metabolism; purine nucleoside salvage.</text>
</comment>
<dbReference type="UniPathway" id="UPA00606"/>
<dbReference type="EC" id="2.4.2.1" evidence="3"/>
<feature type="binding site" evidence="3">
    <location>
        <begin position="84"/>
        <end position="85"/>
    </location>
    <ligand>
        <name>phosphate</name>
        <dbReference type="ChEBI" id="CHEBI:43474"/>
    </ligand>
</feature>
<feature type="binding site" evidence="3">
    <location>
        <begin position="209"/>
        <end position="211"/>
    </location>
    <ligand>
        <name>substrate</name>
    </ligand>
</feature>
<feature type="domain" description="Nucleoside phosphorylase" evidence="4">
    <location>
        <begin position="2"/>
        <end position="245"/>
    </location>
</feature>
<dbReference type="PANTHER" id="PTHR42679">
    <property type="entry name" value="S-METHYL-5'-THIOADENOSINE PHOSPHORYLASE"/>
    <property type="match status" value="1"/>
</dbReference>
<dbReference type="EMBL" id="BLTE01000014">
    <property type="protein sequence ID" value="GFK95165.1"/>
    <property type="molecule type" value="Genomic_DNA"/>
</dbReference>
<dbReference type="GO" id="GO:0005829">
    <property type="term" value="C:cytosol"/>
    <property type="evidence" value="ECO:0007669"/>
    <property type="project" value="TreeGrafter"/>
</dbReference>
<feature type="binding site" evidence="3">
    <location>
        <position position="9"/>
    </location>
    <ligand>
        <name>phosphate</name>
        <dbReference type="ChEBI" id="CHEBI:43474"/>
    </ligand>
</feature>
<proteinExistence type="inferred from homology"/>
<dbReference type="GO" id="GO:0017061">
    <property type="term" value="F:S-methyl-5-thioadenosine phosphorylase activity"/>
    <property type="evidence" value="ECO:0007669"/>
    <property type="project" value="InterPro"/>
</dbReference>
<feature type="binding site" evidence="3">
    <location>
        <position position="186"/>
    </location>
    <ligand>
        <name>phosphate</name>
        <dbReference type="ChEBI" id="CHEBI:43474"/>
    </ligand>
</feature>
<evidence type="ECO:0000259" key="4">
    <source>
        <dbReference type="Pfam" id="PF01048"/>
    </source>
</evidence>
<evidence type="ECO:0000256" key="3">
    <source>
        <dbReference type="HAMAP-Rule" id="MF_01963"/>
    </source>
</evidence>
<evidence type="ECO:0000256" key="1">
    <source>
        <dbReference type="ARBA" id="ARBA00022676"/>
    </source>
</evidence>
<organism evidence="5 6">
    <name type="scientific">Fundidesulfovibrio magnetotacticus</name>
    <dbReference type="NCBI Taxonomy" id="2730080"/>
    <lineage>
        <taxon>Bacteria</taxon>
        <taxon>Pseudomonadati</taxon>
        <taxon>Thermodesulfobacteriota</taxon>
        <taxon>Desulfovibrionia</taxon>
        <taxon>Desulfovibrionales</taxon>
        <taxon>Desulfovibrionaceae</taxon>
        <taxon>Fundidesulfovibrio</taxon>
    </lineage>
</organism>
<dbReference type="InterPro" id="IPR010044">
    <property type="entry name" value="MTAP"/>
</dbReference>
<dbReference type="Gene3D" id="3.40.50.1580">
    <property type="entry name" value="Nucleoside phosphorylase domain"/>
    <property type="match status" value="1"/>
</dbReference>